<proteinExistence type="predicted"/>
<accession>A0A2W5AZL8</accession>
<feature type="non-terminal residue" evidence="4">
    <location>
        <position position="144"/>
    </location>
</feature>
<feature type="transmembrane region" description="Helical" evidence="1">
    <location>
        <begin position="61"/>
        <end position="79"/>
    </location>
</feature>
<feature type="signal peptide" evidence="2">
    <location>
        <begin position="1"/>
        <end position="27"/>
    </location>
</feature>
<dbReference type="AlphaFoldDB" id="A0A2W5AZL8"/>
<evidence type="ECO:0000259" key="3">
    <source>
        <dbReference type="Pfam" id="PF11847"/>
    </source>
</evidence>
<gene>
    <name evidence="4" type="ORF">DI609_07410</name>
</gene>
<keyword evidence="1" id="KW-1133">Transmembrane helix</keyword>
<feature type="domain" description="Alpha-(1-&gt;3)-arabinofuranosyltransferase N-terminal GT-C" evidence="3">
    <location>
        <begin position="13"/>
        <end position="144"/>
    </location>
</feature>
<reference evidence="4 5" key="1">
    <citation type="submission" date="2017-11" db="EMBL/GenBank/DDBJ databases">
        <title>Infants hospitalized years apart are colonized by the same room-sourced microbial strains.</title>
        <authorList>
            <person name="Brooks B."/>
            <person name="Olm M.R."/>
            <person name="Firek B.A."/>
            <person name="Baker R."/>
            <person name="Thomas B.C."/>
            <person name="Morowitz M.J."/>
            <person name="Banfield J.F."/>
        </authorList>
    </citation>
    <scope>NUCLEOTIDE SEQUENCE [LARGE SCALE GENOMIC DNA]</scope>
    <source>
        <strain evidence="4">S2_012_000_R3_87</strain>
    </source>
</reference>
<keyword evidence="1" id="KW-0812">Transmembrane</keyword>
<evidence type="ECO:0000313" key="5">
    <source>
        <dbReference type="Proteomes" id="UP000249451"/>
    </source>
</evidence>
<name>A0A2W5AZL8_9CORY</name>
<feature type="transmembrane region" description="Helical" evidence="1">
    <location>
        <begin position="86"/>
        <end position="103"/>
    </location>
</feature>
<keyword evidence="2" id="KW-0732">Signal</keyword>
<evidence type="ECO:0000256" key="1">
    <source>
        <dbReference type="SAM" id="Phobius"/>
    </source>
</evidence>
<organism evidence="4 5">
    <name type="scientific">Corynebacterium urealyticum</name>
    <dbReference type="NCBI Taxonomy" id="43771"/>
    <lineage>
        <taxon>Bacteria</taxon>
        <taxon>Bacillati</taxon>
        <taxon>Actinomycetota</taxon>
        <taxon>Actinomycetes</taxon>
        <taxon>Mycobacteriales</taxon>
        <taxon>Corynebacteriaceae</taxon>
        <taxon>Corynebacterium</taxon>
    </lineage>
</organism>
<sequence>MRSRAWLLCAVGWLAFAFLQAPGLSVADTKLDLIQNPWGFLAQALQPWTEVFPLGQLQNQAYGYLFPHGLFFVLFSWLPAWATQRLWWALLLFLAFAGMIRLLEKLPVGNNFSRILAGVLFALSPRVLTTLGAISSEAWVCALA</sequence>
<dbReference type="InterPro" id="IPR021798">
    <property type="entry name" value="AftD_N"/>
</dbReference>
<feature type="chain" id="PRO_5015905393" evidence="2">
    <location>
        <begin position="28"/>
        <end position="144"/>
    </location>
</feature>
<protein>
    <submittedName>
        <fullName evidence="4">DUF3367 domain-containing protein</fullName>
    </submittedName>
</protein>
<evidence type="ECO:0000313" key="4">
    <source>
        <dbReference type="EMBL" id="PZO99900.1"/>
    </source>
</evidence>
<keyword evidence="1" id="KW-0472">Membrane</keyword>
<dbReference type="Proteomes" id="UP000249451">
    <property type="component" value="Unassembled WGS sequence"/>
</dbReference>
<dbReference type="EMBL" id="QFNY01000164">
    <property type="protein sequence ID" value="PZO99900.1"/>
    <property type="molecule type" value="Genomic_DNA"/>
</dbReference>
<dbReference type="GO" id="GO:0016740">
    <property type="term" value="F:transferase activity"/>
    <property type="evidence" value="ECO:0007669"/>
    <property type="project" value="InterPro"/>
</dbReference>
<dbReference type="Pfam" id="PF11847">
    <property type="entry name" value="GT-C_AftD"/>
    <property type="match status" value="1"/>
</dbReference>
<comment type="caution">
    <text evidence="4">The sequence shown here is derived from an EMBL/GenBank/DDBJ whole genome shotgun (WGS) entry which is preliminary data.</text>
</comment>
<evidence type="ECO:0000256" key="2">
    <source>
        <dbReference type="SAM" id="SignalP"/>
    </source>
</evidence>